<sequence>MIMPSERVNEQMDDVEYIEHDALKIIDEYSCMTTCFGGHCMLSYWSIQDQEACSRCSYGGKEISDLQQSFNVLSKGCARAGYRKEASIGSCRNDFVAMVFIDRVFRLPRVEEVGK</sequence>
<organism evidence="1 2">
    <name type="scientific">Asparagus officinalis</name>
    <name type="common">Garden asparagus</name>
    <dbReference type="NCBI Taxonomy" id="4686"/>
    <lineage>
        <taxon>Eukaryota</taxon>
        <taxon>Viridiplantae</taxon>
        <taxon>Streptophyta</taxon>
        <taxon>Embryophyta</taxon>
        <taxon>Tracheophyta</taxon>
        <taxon>Spermatophyta</taxon>
        <taxon>Magnoliopsida</taxon>
        <taxon>Liliopsida</taxon>
        <taxon>Asparagales</taxon>
        <taxon>Asparagaceae</taxon>
        <taxon>Asparagoideae</taxon>
        <taxon>Asparagus</taxon>
    </lineage>
</organism>
<keyword evidence="2" id="KW-1185">Reference proteome</keyword>
<proteinExistence type="predicted"/>
<gene>
    <name evidence="1" type="ORF">A4U43_C02F21780</name>
</gene>
<protein>
    <submittedName>
        <fullName evidence="1">Uncharacterized protein</fullName>
    </submittedName>
</protein>
<reference evidence="2" key="1">
    <citation type="journal article" date="2017" name="Nat. Commun.">
        <title>The asparagus genome sheds light on the origin and evolution of a young Y chromosome.</title>
        <authorList>
            <person name="Harkess A."/>
            <person name="Zhou J."/>
            <person name="Xu C."/>
            <person name="Bowers J.E."/>
            <person name="Van der Hulst R."/>
            <person name="Ayyampalayam S."/>
            <person name="Mercati F."/>
            <person name="Riccardi P."/>
            <person name="McKain M.R."/>
            <person name="Kakrana A."/>
            <person name="Tang H."/>
            <person name="Ray J."/>
            <person name="Groenendijk J."/>
            <person name="Arikit S."/>
            <person name="Mathioni S.M."/>
            <person name="Nakano M."/>
            <person name="Shan H."/>
            <person name="Telgmann-Rauber A."/>
            <person name="Kanno A."/>
            <person name="Yue Z."/>
            <person name="Chen H."/>
            <person name="Li W."/>
            <person name="Chen Y."/>
            <person name="Xu X."/>
            <person name="Zhang Y."/>
            <person name="Luo S."/>
            <person name="Chen H."/>
            <person name="Gao J."/>
            <person name="Mao Z."/>
            <person name="Pires J.C."/>
            <person name="Luo M."/>
            <person name="Kudrna D."/>
            <person name="Wing R.A."/>
            <person name="Meyers B.C."/>
            <person name="Yi K."/>
            <person name="Kong H."/>
            <person name="Lavrijsen P."/>
            <person name="Sunseri F."/>
            <person name="Falavigna A."/>
            <person name="Ye Y."/>
            <person name="Leebens-Mack J.H."/>
            <person name="Chen G."/>
        </authorList>
    </citation>
    <scope>NUCLEOTIDE SEQUENCE [LARGE SCALE GENOMIC DNA]</scope>
    <source>
        <strain evidence="2">cv. DH0086</strain>
    </source>
</reference>
<name>A0A5P1FK28_ASPOF</name>
<dbReference type="Proteomes" id="UP000243459">
    <property type="component" value="Chromosome 2"/>
</dbReference>
<dbReference type="EMBL" id="CM007382">
    <property type="protein sequence ID" value="ONK78725.1"/>
    <property type="molecule type" value="Genomic_DNA"/>
</dbReference>
<evidence type="ECO:0000313" key="2">
    <source>
        <dbReference type="Proteomes" id="UP000243459"/>
    </source>
</evidence>
<dbReference type="AlphaFoldDB" id="A0A5P1FK28"/>
<dbReference type="Gramene" id="ONK78725">
    <property type="protein sequence ID" value="ONK78725"/>
    <property type="gene ID" value="A4U43_C02F21780"/>
</dbReference>
<accession>A0A5P1FK28</accession>
<evidence type="ECO:0000313" key="1">
    <source>
        <dbReference type="EMBL" id="ONK78725.1"/>
    </source>
</evidence>